<comment type="caution">
    <text evidence="6">The sequence shown here is derived from an EMBL/GenBank/DDBJ whole genome shotgun (WGS) entry which is preliminary data.</text>
</comment>
<dbReference type="SUPFAM" id="SSF46785">
    <property type="entry name" value="Winged helix' DNA-binding domain"/>
    <property type="match status" value="1"/>
</dbReference>
<keyword evidence="1" id="KW-0805">Transcription regulation</keyword>
<dbReference type="InterPro" id="IPR014757">
    <property type="entry name" value="Tscrpt_reg_IclR_C"/>
</dbReference>
<evidence type="ECO:0000256" key="3">
    <source>
        <dbReference type="ARBA" id="ARBA00023163"/>
    </source>
</evidence>
<gene>
    <name evidence="6" type="ORF">ACFPYJ_08230</name>
</gene>
<name>A0ABW0VUK2_9BACL</name>
<protein>
    <submittedName>
        <fullName evidence="6">IclR family transcriptional regulator</fullName>
    </submittedName>
</protein>
<dbReference type="RefSeq" id="WP_379187618.1">
    <property type="nucleotide sequence ID" value="NZ_JBHSOW010000030.1"/>
</dbReference>
<evidence type="ECO:0000256" key="2">
    <source>
        <dbReference type="ARBA" id="ARBA00023125"/>
    </source>
</evidence>
<evidence type="ECO:0000259" key="4">
    <source>
        <dbReference type="PROSITE" id="PS51077"/>
    </source>
</evidence>
<dbReference type="EMBL" id="JBHSOW010000030">
    <property type="protein sequence ID" value="MFC5649118.1"/>
    <property type="molecule type" value="Genomic_DNA"/>
</dbReference>
<keyword evidence="2" id="KW-0238">DNA-binding</keyword>
<sequence>MSEERKYWVPALDKADRVLSMIAQEPGENKLIDLSNRLEINKSSMFSLLQTMEALQWVKKSSKDTYALGTAIATLGSSIIQKFDLHDAFQSEAIAARDRLQETIQLAKRMDDYILYMGKVEALTPVRLLSEPGMRLPVHATALGKVMLAQLPESEWLRLYPQTELLPMTAFTIKDREALFIQLKQIKEQGYALDDQEAVVGFRCVASPVFNQAQEVIAAVSCSMPLHQWETKAAETQQEISRLALRLSEQSQ</sequence>
<dbReference type="Pfam" id="PF01614">
    <property type="entry name" value="IclR_C"/>
    <property type="match status" value="1"/>
</dbReference>
<feature type="domain" description="HTH iclR-type" evidence="4">
    <location>
        <begin position="9"/>
        <end position="70"/>
    </location>
</feature>
<dbReference type="InterPro" id="IPR029016">
    <property type="entry name" value="GAF-like_dom_sf"/>
</dbReference>
<dbReference type="PANTHER" id="PTHR30136:SF35">
    <property type="entry name" value="HTH-TYPE TRANSCRIPTIONAL REGULATOR RV1719"/>
    <property type="match status" value="1"/>
</dbReference>
<dbReference type="PROSITE" id="PS51077">
    <property type="entry name" value="HTH_ICLR"/>
    <property type="match status" value="1"/>
</dbReference>
<keyword evidence="3" id="KW-0804">Transcription</keyword>
<dbReference type="InterPro" id="IPR036390">
    <property type="entry name" value="WH_DNA-bd_sf"/>
</dbReference>
<dbReference type="Proteomes" id="UP001596047">
    <property type="component" value="Unassembled WGS sequence"/>
</dbReference>
<dbReference type="InterPro" id="IPR036388">
    <property type="entry name" value="WH-like_DNA-bd_sf"/>
</dbReference>
<organism evidence="6 7">
    <name type="scientific">Paenibacillus solisilvae</name>
    <dbReference type="NCBI Taxonomy" id="2486751"/>
    <lineage>
        <taxon>Bacteria</taxon>
        <taxon>Bacillati</taxon>
        <taxon>Bacillota</taxon>
        <taxon>Bacilli</taxon>
        <taxon>Bacillales</taxon>
        <taxon>Paenibacillaceae</taxon>
        <taxon>Paenibacillus</taxon>
    </lineage>
</organism>
<dbReference type="SUPFAM" id="SSF55781">
    <property type="entry name" value="GAF domain-like"/>
    <property type="match status" value="1"/>
</dbReference>
<proteinExistence type="predicted"/>
<dbReference type="Gene3D" id="1.10.10.10">
    <property type="entry name" value="Winged helix-like DNA-binding domain superfamily/Winged helix DNA-binding domain"/>
    <property type="match status" value="1"/>
</dbReference>
<dbReference type="Gene3D" id="3.30.450.40">
    <property type="match status" value="1"/>
</dbReference>
<dbReference type="Pfam" id="PF09339">
    <property type="entry name" value="HTH_IclR"/>
    <property type="match status" value="1"/>
</dbReference>
<keyword evidence="7" id="KW-1185">Reference proteome</keyword>
<evidence type="ECO:0000259" key="5">
    <source>
        <dbReference type="PROSITE" id="PS51078"/>
    </source>
</evidence>
<feature type="domain" description="IclR-ED" evidence="5">
    <location>
        <begin position="71"/>
        <end position="252"/>
    </location>
</feature>
<dbReference type="InterPro" id="IPR050707">
    <property type="entry name" value="HTH_MetabolicPath_Reg"/>
</dbReference>
<reference evidence="7" key="1">
    <citation type="journal article" date="2019" name="Int. J. Syst. Evol. Microbiol.">
        <title>The Global Catalogue of Microorganisms (GCM) 10K type strain sequencing project: providing services to taxonomists for standard genome sequencing and annotation.</title>
        <authorList>
            <consortium name="The Broad Institute Genomics Platform"/>
            <consortium name="The Broad Institute Genome Sequencing Center for Infectious Disease"/>
            <person name="Wu L."/>
            <person name="Ma J."/>
        </authorList>
    </citation>
    <scope>NUCLEOTIDE SEQUENCE [LARGE SCALE GENOMIC DNA]</scope>
    <source>
        <strain evidence="7">CGMCC 1.3240</strain>
    </source>
</reference>
<evidence type="ECO:0000256" key="1">
    <source>
        <dbReference type="ARBA" id="ARBA00023015"/>
    </source>
</evidence>
<evidence type="ECO:0000313" key="6">
    <source>
        <dbReference type="EMBL" id="MFC5649118.1"/>
    </source>
</evidence>
<accession>A0ABW0VUK2</accession>
<evidence type="ECO:0000313" key="7">
    <source>
        <dbReference type="Proteomes" id="UP001596047"/>
    </source>
</evidence>
<dbReference type="PROSITE" id="PS51078">
    <property type="entry name" value="ICLR_ED"/>
    <property type="match status" value="1"/>
</dbReference>
<dbReference type="SMART" id="SM00346">
    <property type="entry name" value="HTH_ICLR"/>
    <property type="match status" value="1"/>
</dbReference>
<dbReference type="PANTHER" id="PTHR30136">
    <property type="entry name" value="HELIX-TURN-HELIX TRANSCRIPTIONAL REGULATOR, ICLR FAMILY"/>
    <property type="match status" value="1"/>
</dbReference>
<dbReference type="InterPro" id="IPR005471">
    <property type="entry name" value="Tscrpt_reg_IclR_N"/>
</dbReference>